<protein>
    <submittedName>
        <fullName evidence="2">Uncharacterized protein</fullName>
    </submittedName>
</protein>
<feature type="compositionally biased region" description="Basic residues" evidence="1">
    <location>
        <begin position="82"/>
        <end position="91"/>
    </location>
</feature>
<dbReference type="AlphaFoldDB" id="A0A7J0G3B1"/>
<evidence type="ECO:0000313" key="3">
    <source>
        <dbReference type="Proteomes" id="UP000585474"/>
    </source>
</evidence>
<evidence type="ECO:0000313" key="2">
    <source>
        <dbReference type="EMBL" id="GFZ05275.1"/>
    </source>
</evidence>
<gene>
    <name evidence="2" type="ORF">Acr_17g0008470</name>
</gene>
<dbReference type="Proteomes" id="UP000585474">
    <property type="component" value="Unassembled WGS sequence"/>
</dbReference>
<name>A0A7J0G3B1_9ERIC</name>
<organism evidence="2 3">
    <name type="scientific">Actinidia rufa</name>
    <dbReference type="NCBI Taxonomy" id="165716"/>
    <lineage>
        <taxon>Eukaryota</taxon>
        <taxon>Viridiplantae</taxon>
        <taxon>Streptophyta</taxon>
        <taxon>Embryophyta</taxon>
        <taxon>Tracheophyta</taxon>
        <taxon>Spermatophyta</taxon>
        <taxon>Magnoliopsida</taxon>
        <taxon>eudicotyledons</taxon>
        <taxon>Gunneridae</taxon>
        <taxon>Pentapetalae</taxon>
        <taxon>asterids</taxon>
        <taxon>Ericales</taxon>
        <taxon>Actinidiaceae</taxon>
        <taxon>Actinidia</taxon>
    </lineage>
</organism>
<evidence type="ECO:0000256" key="1">
    <source>
        <dbReference type="SAM" id="MobiDB-lite"/>
    </source>
</evidence>
<accession>A0A7J0G3B1</accession>
<keyword evidence="3" id="KW-1185">Reference proteome</keyword>
<feature type="region of interest" description="Disordered" evidence="1">
    <location>
        <begin position="70"/>
        <end position="92"/>
    </location>
</feature>
<comment type="caution">
    <text evidence="2">The sequence shown here is derived from an EMBL/GenBank/DDBJ whole genome shotgun (WGS) entry which is preliminary data.</text>
</comment>
<dbReference type="EMBL" id="BJWL01000017">
    <property type="protein sequence ID" value="GFZ05275.1"/>
    <property type="molecule type" value="Genomic_DNA"/>
</dbReference>
<sequence length="146" mass="15470">MVQLLEIDTTNARRPLARSSHLRVPPVAAHHPEGHALGAPLLPPRVAAAAIWGEAGGGGAGRVQEALHAVPPPGAESTRAGKATRRWRRRPGGGEAGCGLGTWWSSLSRCFVLIIMRGWEVVEAALGGSVTRPHRRSCFLCKPVNV</sequence>
<proteinExistence type="predicted"/>
<reference evidence="2 3" key="1">
    <citation type="submission" date="2019-07" db="EMBL/GenBank/DDBJ databases">
        <title>De Novo Assembly of kiwifruit Actinidia rufa.</title>
        <authorList>
            <person name="Sugita-Konishi S."/>
            <person name="Sato K."/>
            <person name="Mori E."/>
            <person name="Abe Y."/>
            <person name="Kisaki G."/>
            <person name="Hamano K."/>
            <person name="Suezawa K."/>
            <person name="Otani M."/>
            <person name="Fukuda T."/>
            <person name="Manabe T."/>
            <person name="Gomi K."/>
            <person name="Tabuchi M."/>
            <person name="Akimitsu K."/>
            <person name="Kataoka I."/>
        </authorList>
    </citation>
    <scope>NUCLEOTIDE SEQUENCE [LARGE SCALE GENOMIC DNA]</scope>
    <source>
        <strain evidence="3">cv. Fuchu</strain>
    </source>
</reference>